<reference evidence="1 2" key="1">
    <citation type="submission" date="2019-08" db="EMBL/GenBank/DDBJ databases">
        <title>Bacillus genomes from the desert of Cuatro Cienegas, Coahuila.</title>
        <authorList>
            <person name="Olmedo-Alvarez G."/>
        </authorList>
    </citation>
    <scope>NUCLEOTIDE SEQUENCE [LARGE SCALE GENOMIC DNA]</scope>
    <source>
        <strain evidence="1 2">CH88_3T</strain>
    </source>
</reference>
<comment type="caution">
    <text evidence="1">The sequence shown here is derived from an EMBL/GenBank/DDBJ whole genome shotgun (WGS) entry which is preliminary data.</text>
</comment>
<proteinExistence type="predicted"/>
<evidence type="ECO:0000313" key="1">
    <source>
        <dbReference type="EMBL" id="TYS59896.1"/>
    </source>
</evidence>
<dbReference type="Proteomes" id="UP000323393">
    <property type="component" value="Unassembled WGS sequence"/>
</dbReference>
<dbReference type="EMBL" id="VTEU01000002">
    <property type="protein sequence ID" value="TYS59896.1"/>
    <property type="molecule type" value="Genomic_DNA"/>
</dbReference>
<dbReference type="RefSeq" id="WP_148965376.1">
    <property type="nucleotide sequence ID" value="NZ_VTEU01000002.1"/>
</dbReference>
<gene>
    <name evidence="1" type="ORF">FZC74_07000</name>
</gene>
<evidence type="ECO:0000313" key="2">
    <source>
        <dbReference type="Proteomes" id="UP000323393"/>
    </source>
</evidence>
<name>A0AA94WRV3_9BACI</name>
<organism evidence="1 2">
    <name type="scientific">Sutcliffiella horikoshii</name>
    <dbReference type="NCBI Taxonomy" id="79883"/>
    <lineage>
        <taxon>Bacteria</taxon>
        <taxon>Bacillati</taxon>
        <taxon>Bacillota</taxon>
        <taxon>Bacilli</taxon>
        <taxon>Bacillales</taxon>
        <taxon>Bacillaceae</taxon>
        <taxon>Sutcliffiella</taxon>
    </lineage>
</organism>
<protein>
    <submittedName>
        <fullName evidence="1">Spore germination protein</fullName>
    </submittedName>
</protein>
<accession>A0AA94WRV3</accession>
<sequence length="71" mass="8217">MKKKKPIHSTLENNIKVLQNCFNQTTSLSIRKLQVGTEHTLYMALVYLDEMVNTDKIETQIIEPLLEIEGK</sequence>
<dbReference type="AlphaFoldDB" id="A0AA94WRV3"/>